<dbReference type="SUPFAM" id="SSF53098">
    <property type="entry name" value="Ribonuclease H-like"/>
    <property type="match status" value="1"/>
</dbReference>
<dbReference type="InterPro" id="IPR036397">
    <property type="entry name" value="RNaseH_sf"/>
</dbReference>
<dbReference type="KEGG" id="lin:pli0076"/>
<evidence type="ECO:0000259" key="2">
    <source>
        <dbReference type="PROSITE" id="PS50994"/>
    </source>
</evidence>
<protein>
    <submittedName>
        <fullName evidence="3">Transposase</fullName>
    </submittedName>
</protein>
<dbReference type="Pfam" id="PF00665">
    <property type="entry name" value="rve"/>
    <property type="match status" value="1"/>
</dbReference>
<dbReference type="AlphaFoldDB" id="Q926I6"/>
<dbReference type="NCBIfam" id="NF033516">
    <property type="entry name" value="transpos_IS3"/>
    <property type="match status" value="1"/>
</dbReference>
<keyword evidence="3" id="KW-0614">Plasmid</keyword>
<dbReference type="Pfam" id="PF13276">
    <property type="entry name" value="HTH_21"/>
    <property type="match status" value="1"/>
</dbReference>
<dbReference type="PANTHER" id="PTHR46889:SF7">
    <property type="entry name" value="TRANSPOSASE FOR INSERTION SEQUENCE ELEMENT IS904"/>
    <property type="match status" value="1"/>
</dbReference>
<geneLocation type="plasmid" evidence="3 4">
    <name>pLI100</name>
</geneLocation>
<evidence type="ECO:0000313" key="3">
    <source>
        <dbReference type="EMBL" id="CAC42074.1"/>
    </source>
</evidence>
<dbReference type="PROSITE" id="PS50994">
    <property type="entry name" value="INTEGRASE"/>
    <property type="match status" value="1"/>
</dbReference>
<name>Q926I6_LISIN</name>
<comment type="function">
    <text evidence="1">Involved in the transposition of the insertion sequence.</text>
</comment>
<proteinExistence type="predicted"/>
<organism evidence="3 4">
    <name type="scientific">Listeria innocua serovar 6a (strain ATCC BAA-680 / CLIP 11262)</name>
    <dbReference type="NCBI Taxonomy" id="272626"/>
    <lineage>
        <taxon>Bacteria</taxon>
        <taxon>Bacillati</taxon>
        <taxon>Bacillota</taxon>
        <taxon>Bacilli</taxon>
        <taxon>Bacillales</taxon>
        <taxon>Listeriaceae</taxon>
        <taxon>Listeria</taxon>
    </lineage>
</organism>
<evidence type="ECO:0000313" key="4">
    <source>
        <dbReference type="Proteomes" id="UP000002513"/>
    </source>
</evidence>
<dbReference type="GO" id="GO:0003676">
    <property type="term" value="F:nucleic acid binding"/>
    <property type="evidence" value="ECO:0007669"/>
    <property type="project" value="InterPro"/>
</dbReference>
<dbReference type="Proteomes" id="UP000002513">
    <property type="component" value="Plasmid pLI100"/>
</dbReference>
<dbReference type="GO" id="GO:0015074">
    <property type="term" value="P:DNA integration"/>
    <property type="evidence" value="ECO:0007669"/>
    <property type="project" value="InterPro"/>
</dbReference>
<dbReference type="Pfam" id="PF13333">
    <property type="entry name" value="rve_2"/>
    <property type="match status" value="1"/>
</dbReference>
<dbReference type="InterPro" id="IPR001584">
    <property type="entry name" value="Integrase_cat-core"/>
</dbReference>
<dbReference type="InterPro" id="IPR012337">
    <property type="entry name" value="RNaseH-like_sf"/>
</dbReference>
<dbReference type="InterPro" id="IPR050900">
    <property type="entry name" value="Transposase_IS3/IS150/IS904"/>
</dbReference>
<dbReference type="EMBL" id="AL592102">
    <property type="protein sequence ID" value="CAC42074.1"/>
    <property type="molecule type" value="Genomic_DNA"/>
</dbReference>
<dbReference type="InterPro" id="IPR025948">
    <property type="entry name" value="HTH-like_dom"/>
</dbReference>
<dbReference type="InterPro" id="IPR048020">
    <property type="entry name" value="Transpos_IS3"/>
</dbReference>
<evidence type="ECO:0000256" key="1">
    <source>
        <dbReference type="ARBA" id="ARBA00002286"/>
    </source>
</evidence>
<dbReference type="PANTHER" id="PTHR46889">
    <property type="entry name" value="TRANSPOSASE INSF FOR INSERTION SEQUENCE IS3B-RELATED"/>
    <property type="match status" value="1"/>
</dbReference>
<sequence>MRVNRSTYYKFLSKIPSARSVENQQIKRIILQIYTETKFRLGAAKIKIVLQRDYGISISIGRVYRLMKTMDLPKMSTVKPRFRYQKPTVSSTCPNLLKQQFHSKQPNRIWVSDISYIPVKKGFVYLCVILDIFSRKVIAWNVYASMTAKLVCDTVERAVHSRNPVQSVILHSDRGSQYLSQELRQVQEKYNLIPSYSKLAYPWDNAVTESFFKYMKKEELNRRNFSSLEEVKLACFEYIEGFYNSKRPHSANNFLSPNLKELAFLIDSS</sequence>
<accession>Q926I6</accession>
<feature type="domain" description="Integrase catalytic" evidence="2">
    <location>
        <begin position="102"/>
        <end position="265"/>
    </location>
</feature>
<reference evidence="4" key="1">
    <citation type="journal article" date="2001" name="Science">
        <title>Comparative genomics of Listeria species.</title>
        <authorList>
            <person name="Glaser P."/>
            <person name="Frangeul L."/>
            <person name="Buchrieser C."/>
            <person name="Rusniok C."/>
            <person name="Amend A."/>
            <person name="Baquero F."/>
            <person name="Berche P."/>
            <person name="Bloecker H."/>
            <person name="Brandt P."/>
            <person name="Chakraborty T."/>
            <person name="Charbit A."/>
            <person name="Chetouani F."/>
            <person name="Couve E."/>
            <person name="de Daruvar A."/>
            <person name="Dehoux P."/>
            <person name="Domann E."/>
            <person name="Dominguez-Bernal G."/>
            <person name="Duchaud E."/>
            <person name="Durant L."/>
            <person name="Dussurget O."/>
            <person name="Entian K.-D."/>
            <person name="Fsihi H."/>
            <person name="Garcia-del Portillo F."/>
            <person name="Garrido P."/>
            <person name="Gautier L."/>
            <person name="Goebel W."/>
            <person name="Gomez-Lopez N."/>
            <person name="Hain T."/>
            <person name="Hauf J."/>
            <person name="Jackson D."/>
            <person name="Jones L.-M."/>
            <person name="Kaerst U."/>
            <person name="Kreft J."/>
            <person name="Kuhn M."/>
            <person name="Kunst F."/>
            <person name="Kurapkat G."/>
            <person name="Madueno E."/>
            <person name="Maitournam A."/>
            <person name="Mata Vicente J."/>
            <person name="Ng E."/>
            <person name="Nedjari H."/>
            <person name="Nordsiek G."/>
            <person name="Novella S."/>
            <person name="de Pablos B."/>
            <person name="Perez-Diaz J.-C."/>
            <person name="Purcell R."/>
            <person name="Remmel B."/>
            <person name="Rose M."/>
            <person name="Schlueter T."/>
            <person name="Simoes N."/>
            <person name="Tierrez A."/>
            <person name="Vazquez-Boland J.-A."/>
            <person name="Voss H."/>
            <person name="Wehland J."/>
            <person name="Cossart P."/>
        </authorList>
    </citation>
    <scope>NUCLEOTIDE SEQUENCE [LARGE SCALE GENOMIC DNA]</scope>
    <source>
        <strain evidence="4">ATCC BAA-680 / CLIP 11262</strain>
    </source>
</reference>
<gene>
    <name evidence="3" type="ordered locus">pli0076</name>
</gene>
<dbReference type="HOGENOM" id="CLU_027402_4_2_9"/>
<dbReference type="Gene3D" id="3.30.420.10">
    <property type="entry name" value="Ribonuclease H-like superfamily/Ribonuclease H"/>
    <property type="match status" value="1"/>
</dbReference>
<dbReference type="eggNOG" id="COG2801">
    <property type="taxonomic scope" value="Bacteria"/>
</dbReference>